<dbReference type="AlphaFoldDB" id="A0A1G6XB01"/>
<proteinExistence type="predicted"/>
<accession>A0A1G6XB01</accession>
<evidence type="ECO:0000313" key="1">
    <source>
        <dbReference type="EMBL" id="SDD75350.1"/>
    </source>
</evidence>
<evidence type="ECO:0000313" key="2">
    <source>
        <dbReference type="Proteomes" id="UP000198748"/>
    </source>
</evidence>
<dbReference type="STRING" id="659014.SAMN04487996_102114"/>
<dbReference type="Proteomes" id="UP000198748">
    <property type="component" value="Unassembled WGS sequence"/>
</dbReference>
<sequence>MWFGWMWSIARTAELSVLSIFNHTLNTTLLLSHIENKLVTVQKYPNAVHSGFVHFEIAIARRSNILR</sequence>
<dbReference type="EMBL" id="FNAN01000002">
    <property type="protein sequence ID" value="SDD75350.1"/>
    <property type="molecule type" value="Genomic_DNA"/>
</dbReference>
<gene>
    <name evidence="1" type="ORF">SAMN04487996_102114</name>
</gene>
<keyword evidence="2" id="KW-1185">Reference proteome</keyword>
<reference evidence="2" key="1">
    <citation type="submission" date="2016-10" db="EMBL/GenBank/DDBJ databases">
        <authorList>
            <person name="Varghese N."/>
            <person name="Submissions S."/>
        </authorList>
    </citation>
    <scope>NUCLEOTIDE SEQUENCE [LARGE SCALE GENOMIC DNA]</scope>
    <source>
        <strain evidence="2">DSM 25329</strain>
    </source>
</reference>
<name>A0A1G6XB01_9BACT</name>
<protein>
    <submittedName>
        <fullName evidence="1">Uncharacterized protein</fullName>
    </submittedName>
</protein>
<organism evidence="1 2">
    <name type="scientific">Dyadobacter soli</name>
    <dbReference type="NCBI Taxonomy" id="659014"/>
    <lineage>
        <taxon>Bacteria</taxon>
        <taxon>Pseudomonadati</taxon>
        <taxon>Bacteroidota</taxon>
        <taxon>Cytophagia</taxon>
        <taxon>Cytophagales</taxon>
        <taxon>Spirosomataceae</taxon>
        <taxon>Dyadobacter</taxon>
    </lineage>
</organism>